<dbReference type="AlphaFoldDB" id="A0A7J7IXP7"/>
<dbReference type="PANTHER" id="PTHR23282">
    <property type="entry name" value="APICAL ENDOSOMAL GLYCOPROTEIN PRECURSOR"/>
    <property type="match status" value="1"/>
</dbReference>
<dbReference type="Gene3D" id="2.60.120.200">
    <property type="match status" value="4"/>
</dbReference>
<dbReference type="PRINTS" id="PR00020">
    <property type="entry name" value="MAMDOMAIN"/>
</dbReference>
<evidence type="ECO:0000313" key="2">
    <source>
        <dbReference type="EMBL" id="KAF6018699.1"/>
    </source>
</evidence>
<dbReference type="OrthoDB" id="412155at2759"/>
<dbReference type="CDD" id="cd06263">
    <property type="entry name" value="MAM"/>
    <property type="match status" value="3"/>
</dbReference>
<name>A0A7J7IXP7_BUGNE</name>
<sequence length="494" mass="53401">MFIEASAPRIPGDTADFVSEVFERTTGTGRCLRFWYHMSGAGMGTLNIYLEKRRTVAYVQAYMHMFLSSAYPPEAIPLSYSTTPTTTAPSTTSANPALSVIFCNFDQSLCSFTQSRTDDFDWSWNTAGTSSTGTGTLANQWYEASVNVKESSQFKLEFTGVRGVSYMGDIALDDISMSSGLCSASLSPTTLCTFESPVLCNFKQDATDDFDWSQRSGSTSTSGTGPTDDHTYGSPVGAYIYIEANGESEGNVARLISPSMSRTSGSCVEFWYHMYGKGTGNLTVSTVGSSYTGDIAVDDVIVKDGGCGNPTDCNFEQGLCLWRNENSNDDFDWLLGTGSTTSRYTGPTVDHTIGTDSGSYLFMEASAPRRPGDVTQLINSAVNLPSDGCFVFWYHMFGGNIGTLSIYDNTKVNAPQLLWAQSGDKQDNWLNGRVPLNKNVKSVMIQATRGLNHLGDIAIDDILVVTSPCTLFPSSIDVLTTAPTTPATTKKPFG</sequence>
<accession>A0A7J7IXP7</accession>
<dbReference type="Pfam" id="PF00629">
    <property type="entry name" value="MAM"/>
    <property type="match status" value="4"/>
</dbReference>
<feature type="domain" description="MAM" evidence="1">
    <location>
        <begin position="311"/>
        <end position="471"/>
    </location>
</feature>
<proteinExistence type="predicted"/>
<dbReference type="EMBL" id="VXIV02003283">
    <property type="protein sequence ID" value="KAF6018699.1"/>
    <property type="molecule type" value="Genomic_DNA"/>
</dbReference>
<dbReference type="PANTHER" id="PTHR23282:SF101">
    <property type="entry name" value="MAM DOMAIN-CONTAINING PROTEIN"/>
    <property type="match status" value="1"/>
</dbReference>
<dbReference type="SUPFAM" id="SSF49899">
    <property type="entry name" value="Concanavalin A-like lectins/glucanases"/>
    <property type="match status" value="4"/>
</dbReference>
<dbReference type="PROSITE" id="PS50060">
    <property type="entry name" value="MAM_2"/>
    <property type="match status" value="3"/>
</dbReference>
<organism evidence="2 3">
    <name type="scientific">Bugula neritina</name>
    <name type="common">Brown bryozoan</name>
    <name type="synonym">Sertularia neritina</name>
    <dbReference type="NCBI Taxonomy" id="10212"/>
    <lineage>
        <taxon>Eukaryota</taxon>
        <taxon>Metazoa</taxon>
        <taxon>Spiralia</taxon>
        <taxon>Lophotrochozoa</taxon>
        <taxon>Bryozoa</taxon>
        <taxon>Gymnolaemata</taxon>
        <taxon>Cheilostomatida</taxon>
        <taxon>Flustrina</taxon>
        <taxon>Buguloidea</taxon>
        <taxon>Bugulidae</taxon>
        <taxon>Bugula</taxon>
    </lineage>
</organism>
<feature type="domain" description="MAM" evidence="1">
    <location>
        <begin position="1"/>
        <end position="184"/>
    </location>
</feature>
<dbReference type="InterPro" id="IPR000998">
    <property type="entry name" value="MAM_dom"/>
</dbReference>
<dbReference type="Proteomes" id="UP000593567">
    <property type="component" value="Unassembled WGS sequence"/>
</dbReference>
<protein>
    <recommendedName>
        <fullName evidence="1">MAM domain-containing protein</fullName>
    </recommendedName>
</protein>
<keyword evidence="3" id="KW-1185">Reference proteome</keyword>
<comment type="caution">
    <text evidence="2">The sequence shown here is derived from an EMBL/GenBank/DDBJ whole genome shotgun (WGS) entry which is preliminary data.</text>
</comment>
<reference evidence="2" key="1">
    <citation type="submission" date="2020-06" db="EMBL/GenBank/DDBJ databases">
        <title>Draft genome of Bugula neritina, a colonial animal packing powerful symbionts and potential medicines.</title>
        <authorList>
            <person name="Rayko M."/>
        </authorList>
    </citation>
    <scope>NUCLEOTIDE SEQUENCE [LARGE SCALE GENOMIC DNA]</scope>
    <source>
        <strain evidence="2">Kwan_BN1</strain>
    </source>
</reference>
<dbReference type="GO" id="GO:0016020">
    <property type="term" value="C:membrane"/>
    <property type="evidence" value="ECO:0007669"/>
    <property type="project" value="InterPro"/>
</dbReference>
<dbReference type="PROSITE" id="PS00740">
    <property type="entry name" value="MAM_1"/>
    <property type="match status" value="1"/>
</dbReference>
<evidence type="ECO:0000313" key="3">
    <source>
        <dbReference type="Proteomes" id="UP000593567"/>
    </source>
</evidence>
<dbReference type="InterPro" id="IPR013320">
    <property type="entry name" value="ConA-like_dom_sf"/>
</dbReference>
<gene>
    <name evidence="2" type="ORF">EB796_023000</name>
</gene>
<dbReference type="InterPro" id="IPR051560">
    <property type="entry name" value="MAM_domain-containing"/>
</dbReference>
<evidence type="ECO:0000259" key="1">
    <source>
        <dbReference type="PROSITE" id="PS50060"/>
    </source>
</evidence>
<feature type="domain" description="MAM" evidence="1">
    <location>
        <begin position="190"/>
        <end position="278"/>
    </location>
</feature>
<dbReference type="SMART" id="SM00137">
    <property type="entry name" value="MAM"/>
    <property type="match status" value="2"/>
</dbReference>